<dbReference type="Proteomes" id="UP000749320">
    <property type="component" value="Unassembled WGS sequence"/>
</dbReference>
<keyword evidence="1" id="KW-0328">Glycosyltransferase</keyword>
<evidence type="ECO:0000313" key="5">
    <source>
        <dbReference type="Proteomes" id="UP000749320"/>
    </source>
</evidence>
<accession>A0A921KK85</accession>
<gene>
    <name evidence="4" type="ORF">K8V91_11080</name>
</gene>
<dbReference type="Pfam" id="PF00534">
    <property type="entry name" value="Glycos_transf_1"/>
    <property type="match status" value="1"/>
</dbReference>
<proteinExistence type="predicted"/>
<dbReference type="AlphaFoldDB" id="A0A921KK85"/>
<protein>
    <submittedName>
        <fullName evidence="4">Glycosyltransferase family 4 protein</fullName>
    </submittedName>
</protein>
<dbReference type="CDD" id="cd03801">
    <property type="entry name" value="GT4_PimA-like"/>
    <property type="match status" value="1"/>
</dbReference>
<dbReference type="GO" id="GO:0016757">
    <property type="term" value="F:glycosyltransferase activity"/>
    <property type="evidence" value="ECO:0007669"/>
    <property type="project" value="UniProtKB-KW"/>
</dbReference>
<sequence>MKKKIAILHAQIPFVRGGAEIMVNKLLENLELAGYDTELIKLPFRWYPENAFYDSMLIWDMLDLREINGQKIDLVIASKFPSYGIQHPNKVIWLMHQHRAAYDLENNEIHGGLGTIPNGERMKAVVKRFDQLHITDAKKIYAISKNVGDRLKRYNGLMAETLYHPPGLIGKYKCEKYGDYILSVGRLDPLKRIDLLLKAISKIKKGGRAIIVGDGVASEELKKLSQELKIEDRIEFLGRVNDDQLIELYANAKAVYYAPVDEDYGYVTLEAFFSRKPIITCIDSGGVLEFAKDKTNAIVCETNEESIAKAIEMLYSDEKLPCNLGINGFESIKDISWKNVVEKLTITL</sequence>
<dbReference type="Gene3D" id="3.40.50.2000">
    <property type="entry name" value="Glycogen Phosphorylase B"/>
    <property type="match status" value="2"/>
</dbReference>
<keyword evidence="2" id="KW-0808">Transferase</keyword>
<evidence type="ECO:0000313" key="4">
    <source>
        <dbReference type="EMBL" id="HJF41456.1"/>
    </source>
</evidence>
<dbReference type="PANTHER" id="PTHR12526:SF510">
    <property type="entry name" value="D-INOSITOL 3-PHOSPHATE GLYCOSYLTRANSFERASE"/>
    <property type="match status" value="1"/>
</dbReference>
<dbReference type="PANTHER" id="PTHR12526">
    <property type="entry name" value="GLYCOSYLTRANSFERASE"/>
    <property type="match status" value="1"/>
</dbReference>
<evidence type="ECO:0000256" key="1">
    <source>
        <dbReference type="ARBA" id="ARBA00022676"/>
    </source>
</evidence>
<evidence type="ECO:0000256" key="2">
    <source>
        <dbReference type="ARBA" id="ARBA00022679"/>
    </source>
</evidence>
<dbReference type="SUPFAM" id="SSF53756">
    <property type="entry name" value="UDP-Glycosyltransferase/glycogen phosphorylase"/>
    <property type="match status" value="1"/>
</dbReference>
<reference evidence="4" key="1">
    <citation type="journal article" date="2021" name="PeerJ">
        <title>Extensive microbial diversity within the chicken gut microbiome revealed by metagenomics and culture.</title>
        <authorList>
            <person name="Gilroy R."/>
            <person name="Ravi A."/>
            <person name="Getino M."/>
            <person name="Pursley I."/>
            <person name="Horton D.L."/>
            <person name="Alikhan N.F."/>
            <person name="Baker D."/>
            <person name="Gharbi K."/>
            <person name="Hall N."/>
            <person name="Watson M."/>
            <person name="Adriaenssens E.M."/>
            <person name="Foster-Nyarko E."/>
            <person name="Jarju S."/>
            <person name="Secka A."/>
            <person name="Antonio M."/>
            <person name="Oren A."/>
            <person name="Chaudhuri R.R."/>
            <person name="La Ragione R."/>
            <person name="Hildebrand F."/>
            <person name="Pallen M.J."/>
        </authorList>
    </citation>
    <scope>NUCLEOTIDE SEQUENCE</scope>
    <source>
        <strain evidence="4">CHK193-16274</strain>
    </source>
</reference>
<organism evidence="4 5">
    <name type="scientific">Thomasclavelia spiroformis</name>
    <dbReference type="NCBI Taxonomy" id="29348"/>
    <lineage>
        <taxon>Bacteria</taxon>
        <taxon>Bacillati</taxon>
        <taxon>Bacillota</taxon>
        <taxon>Erysipelotrichia</taxon>
        <taxon>Erysipelotrichales</taxon>
        <taxon>Coprobacillaceae</taxon>
        <taxon>Thomasclavelia</taxon>
    </lineage>
</organism>
<dbReference type="InterPro" id="IPR001296">
    <property type="entry name" value="Glyco_trans_1"/>
</dbReference>
<dbReference type="EMBL" id="DYWV01000377">
    <property type="protein sequence ID" value="HJF41456.1"/>
    <property type="molecule type" value="Genomic_DNA"/>
</dbReference>
<reference evidence="4" key="2">
    <citation type="submission" date="2021-09" db="EMBL/GenBank/DDBJ databases">
        <authorList>
            <person name="Gilroy R."/>
        </authorList>
    </citation>
    <scope>NUCLEOTIDE SEQUENCE</scope>
    <source>
        <strain evidence="4">CHK193-16274</strain>
    </source>
</reference>
<feature type="domain" description="Glycosyl transferase family 1" evidence="3">
    <location>
        <begin position="179"/>
        <end position="328"/>
    </location>
</feature>
<comment type="caution">
    <text evidence="4">The sequence shown here is derived from an EMBL/GenBank/DDBJ whole genome shotgun (WGS) entry which is preliminary data.</text>
</comment>
<name>A0A921KK85_9FIRM</name>
<evidence type="ECO:0000259" key="3">
    <source>
        <dbReference type="Pfam" id="PF00534"/>
    </source>
</evidence>